<dbReference type="Gene3D" id="1.20.5.1300">
    <property type="match status" value="1"/>
</dbReference>
<dbReference type="HOGENOM" id="CLU_006732_3_0_2"/>
<proteinExistence type="inferred from homology"/>
<dbReference type="GO" id="GO:0008270">
    <property type="term" value="F:zinc ion binding"/>
    <property type="evidence" value="ECO:0007669"/>
    <property type="project" value="UniProtKB-UniRule"/>
</dbReference>
<sequence>MIFKSLYELTKEERERIINRNKANFDNIFDSVVKILRDVREKGDEALRYYTKLFDKVEIEDFKVSREEIEEAYNKVDYKVVEALERAKENIYYFHKEQLKNIKELRVERNGVLGQIVRAIEKVGCYVPGGRAFYPSTVLMTTIPAKVAGCKEIYITSPPTPEGKGNAATLIAGDLVKVNGIYKVGGVQAIGALAYGTESIPKVDIIVGPGNIYVTLAKKLVYGEVNIDFLAGPSEVLIIGDEFSNPNYIALDLLAQAEHDPNASCVALLTSREKAEEVKRELEKILKDIDERKEIIKEALKNLAILYGELEDLIKFSNEYAPEHLELFVREPEKILEKIESAGSIFLGEYSPVPIGDYASGTNHVLPTSGFSRCSSGLNVETFLKKITYQKFDKEALRNIKDVVITLAEAEGLKMHAEAVRRRLRE</sequence>
<keyword evidence="6 11" id="KW-0479">Metal-binding</keyword>
<feature type="binding site" evidence="11 15">
    <location>
        <position position="357"/>
    </location>
    <ligand>
        <name>substrate</name>
    </ligand>
</feature>
<dbReference type="FunFam" id="3.40.50.1980:FF:000001">
    <property type="entry name" value="Histidinol dehydrogenase"/>
    <property type="match status" value="1"/>
</dbReference>
<dbReference type="CDD" id="cd06572">
    <property type="entry name" value="Histidinol_dh"/>
    <property type="match status" value="1"/>
</dbReference>
<dbReference type="InterPro" id="IPR016161">
    <property type="entry name" value="Ald_DH/histidinol_DH"/>
</dbReference>
<keyword evidence="7 11" id="KW-0862">Zinc</keyword>
<dbReference type="Gene3D" id="3.40.50.1980">
    <property type="entry name" value="Nitrogenase molybdenum iron protein domain"/>
    <property type="match status" value="2"/>
</dbReference>
<dbReference type="FunFam" id="3.40.50.1980:FF:000026">
    <property type="entry name" value="Histidinol dehydrogenase"/>
    <property type="match status" value="1"/>
</dbReference>
<evidence type="ECO:0000256" key="18">
    <source>
        <dbReference type="SAM" id="Coils"/>
    </source>
</evidence>
<feature type="binding site" evidence="11 16">
    <location>
        <position position="357"/>
    </location>
    <ligand>
        <name>Zn(2+)</name>
        <dbReference type="ChEBI" id="CHEBI:29105"/>
    </ligand>
</feature>
<dbReference type="KEGG" id="mif:Metin_0099"/>
<evidence type="ECO:0000256" key="2">
    <source>
        <dbReference type="ARBA" id="ARBA00004940"/>
    </source>
</evidence>
<evidence type="ECO:0000256" key="15">
    <source>
        <dbReference type="PIRSR" id="PIRSR000099-3"/>
    </source>
</evidence>
<dbReference type="PANTHER" id="PTHR21256">
    <property type="entry name" value="HISTIDINOL DEHYDROGENASE HDH"/>
    <property type="match status" value="1"/>
</dbReference>
<keyword evidence="11 12" id="KW-0028">Amino-acid biosynthesis</keyword>
<dbReference type="SUPFAM" id="SSF53720">
    <property type="entry name" value="ALDH-like"/>
    <property type="match status" value="1"/>
</dbReference>
<evidence type="ECO:0000256" key="8">
    <source>
        <dbReference type="ARBA" id="ARBA00023002"/>
    </source>
</evidence>
<dbReference type="RefSeq" id="WP_013099517.1">
    <property type="nucleotide sequence ID" value="NC_014122.1"/>
</dbReference>
<gene>
    <name evidence="11" type="primary">hisD</name>
    <name evidence="19" type="ordered locus">Metin_0099</name>
</gene>
<evidence type="ECO:0000256" key="1">
    <source>
        <dbReference type="ARBA" id="ARBA00003850"/>
    </source>
</evidence>
<feature type="binding site" evidence="11 15">
    <location>
        <position position="259"/>
    </location>
    <ligand>
        <name>substrate</name>
    </ligand>
</feature>
<dbReference type="GO" id="GO:0051287">
    <property type="term" value="F:NAD binding"/>
    <property type="evidence" value="ECO:0007669"/>
    <property type="project" value="InterPro"/>
</dbReference>
<feature type="binding site" evidence="11 16">
    <location>
        <position position="416"/>
    </location>
    <ligand>
        <name>Zn(2+)</name>
        <dbReference type="ChEBI" id="CHEBI:29105"/>
    </ligand>
</feature>
<evidence type="ECO:0000256" key="4">
    <source>
        <dbReference type="ARBA" id="ARBA00012965"/>
    </source>
</evidence>
<feature type="binding site" evidence="11 16">
    <location>
        <position position="256"/>
    </location>
    <ligand>
        <name>Zn(2+)</name>
        <dbReference type="ChEBI" id="CHEBI:29105"/>
    </ligand>
</feature>
<organism evidence="19 20">
    <name type="scientific">Methanocaldococcus infernus (strain DSM 11812 / JCM 15783 / ME)</name>
    <dbReference type="NCBI Taxonomy" id="573063"/>
    <lineage>
        <taxon>Archaea</taxon>
        <taxon>Methanobacteriati</taxon>
        <taxon>Methanobacteriota</taxon>
        <taxon>Methanomada group</taxon>
        <taxon>Methanococci</taxon>
        <taxon>Methanococcales</taxon>
        <taxon>Methanocaldococcaceae</taxon>
        <taxon>Methanocaldococcus</taxon>
    </lineage>
</organism>
<name>D5VQB8_METIM</name>
<dbReference type="GO" id="GO:0000105">
    <property type="term" value="P:L-histidine biosynthetic process"/>
    <property type="evidence" value="ECO:0007669"/>
    <property type="project" value="UniProtKB-UniRule"/>
</dbReference>
<evidence type="ECO:0000256" key="11">
    <source>
        <dbReference type="HAMAP-Rule" id="MF_01024"/>
    </source>
</evidence>
<feature type="binding site" evidence="11 15">
    <location>
        <position position="324"/>
    </location>
    <ligand>
        <name>substrate</name>
    </ligand>
</feature>
<dbReference type="PRINTS" id="PR00083">
    <property type="entry name" value="HOLDHDRGNASE"/>
</dbReference>
<feature type="coiled-coil region" evidence="18">
    <location>
        <begin position="268"/>
        <end position="302"/>
    </location>
</feature>
<dbReference type="UniPathway" id="UPA00031">
    <property type="reaction ID" value="UER00014"/>
</dbReference>
<comment type="catalytic activity">
    <reaction evidence="10 11 12">
        <text>L-histidinol + 2 NAD(+) + H2O = L-histidine + 2 NADH + 3 H(+)</text>
        <dbReference type="Rhea" id="RHEA:20641"/>
        <dbReference type="ChEBI" id="CHEBI:15377"/>
        <dbReference type="ChEBI" id="CHEBI:15378"/>
        <dbReference type="ChEBI" id="CHEBI:57540"/>
        <dbReference type="ChEBI" id="CHEBI:57595"/>
        <dbReference type="ChEBI" id="CHEBI:57699"/>
        <dbReference type="ChEBI" id="CHEBI:57945"/>
        <dbReference type="EC" id="1.1.1.23"/>
    </reaction>
</comment>
<keyword evidence="9 11" id="KW-0368">Histidine biosynthesis</keyword>
<evidence type="ECO:0000256" key="16">
    <source>
        <dbReference type="PIRSR" id="PIRSR000099-4"/>
    </source>
</evidence>
<accession>D5VQB8</accession>
<dbReference type="Pfam" id="PF00815">
    <property type="entry name" value="Histidinol_dh"/>
    <property type="match status" value="1"/>
</dbReference>
<comment type="similarity">
    <text evidence="3 11 12 17">Belongs to the histidinol dehydrogenase family.</text>
</comment>
<dbReference type="eggNOG" id="arCOG04352">
    <property type="taxonomic scope" value="Archaea"/>
</dbReference>
<feature type="binding site" evidence="11 14">
    <location>
        <position position="211"/>
    </location>
    <ligand>
        <name>NAD(+)</name>
        <dbReference type="ChEBI" id="CHEBI:57540"/>
    </ligand>
</feature>
<evidence type="ECO:0000313" key="19">
    <source>
        <dbReference type="EMBL" id="ADG12771.1"/>
    </source>
</evidence>
<feature type="active site" description="Proton acceptor" evidence="11 13">
    <location>
        <position position="324"/>
    </location>
</feature>
<keyword evidence="18" id="KW-0175">Coiled coil</keyword>
<evidence type="ECO:0000256" key="7">
    <source>
        <dbReference type="ARBA" id="ARBA00022833"/>
    </source>
</evidence>
<feature type="active site" description="Proton acceptor" evidence="11 13">
    <location>
        <position position="323"/>
    </location>
</feature>
<dbReference type="NCBIfam" id="TIGR00069">
    <property type="entry name" value="hisD"/>
    <property type="match status" value="1"/>
</dbReference>
<dbReference type="STRING" id="573063.Metin_0099"/>
<dbReference type="OrthoDB" id="36308at2157"/>
<dbReference type="EC" id="1.1.1.23" evidence="4 11"/>
<comment type="cofactor">
    <cofactor evidence="11 16">
        <name>Zn(2+)</name>
        <dbReference type="ChEBI" id="CHEBI:29105"/>
    </cofactor>
    <text evidence="11 16">Binds 1 zinc ion per subunit.</text>
</comment>
<feature type="binding site" evidence="11 15">
    <location>
        <position position="256"/>
    </location>
    <ligand>
        <name>substrate</name>
    </ligand>
</feature>
<keyword evidence="8 11" id="KW-0560">Oxidoreductase</keyword>
<dbReference type="Proteomes" id="UP000002061">
    <property type="component" value="Chromosome"/>
</dbReference>
<dbReference type="GO" id="GO:0005737">
    <property type="term" value="C:cytoplasm"/>
    <property type="evidence" value="ECO:0007669"/>
    <property type="project" value="TreeGrafter"/>
</dbReference>
<feature type="binding site" evidence="11 14">
    <location>
        <position position="126"/>
    </location>
    <ligand>
        <name>NAD(+)</name>
        <dbReference type="ChEBI" id="CHEBI:57540"/>
    </ligand>
</feature>
<feature type="binding site" evidence="11 14">
    <location>
        <position position="188"/>
    </location>
    <ligand>
        <name>NAD(+)</name>
        <dbReference type="ChEBI" id="CHEBI:57540"/>
    </ligand>
</feature>
<feature type="binding site" evidence="11 15">
    <location>
        <position position="411"/>
    </location>
    <ligand>
        <name>substrate</name>
    </ligand>
</feature>
<protein>
    <recommendedName>
        <fullName evidence="5 11">Histidinol dehydrogenase</fullName>
        <shortName evidence="11 12">HDH</shortName>
        <ecNumber evidence="4 11">1.1.1.23</ecNumber>
    </recommendedName>
</protein>
<dbReference type="AlphaFoldDB" id="D5VQB8"/>
<reference evidence="19" key="1">
    <citation type="submission" date="2010-04" db="EMBL/GenBank/DDBJ databases">
        <title>Complete sequence of Methanocaldococcus infernus ME.</title>
        <authorList>
            <consortium name="US DOE Joint Genome Institute"/>
            <person name="Lucas S."/>
            <person name="Copeland A."/>
            <person name="Lapidus A."/>
            <person name="Cheng J.-F."/>
            <person name="Bruce D."/>
            <person name="Goodwin L."/>
            <person name="Pitluck S."/>
            <person name="Munk A.C."/>
            <person name="Detter J.C."/>
            <person name="Han C."/>
            <person name="Tapia R."/>
            <person name="Land M."/>
            <person name="Hauser L."/>
            <person name="Kyrpides N."/>
            <person name="Mikhailova N."/>
            <person name="Sieprawska-Lupa M."/>
            <person name="Whitman W.B."/>
            <person name="Woyke T."/>
        </authorList>
    </citation>
    <scope>NUCLEOTIDE SEQUENCE [LARGE SCALE GENOMIC DNA]</scope>
    <source>
        <strain evidence="19">ME</strain>
    </source>
</reference>
<evidence type="ECO:0000256" key="12">
    <source>
        <dbReference type="PIRNR" id="PIRNR000099"/>
    </source>
</evidence>
<feature type="binding site" evidence="11 16">
    <location>
        <position position="259"/>
    </location>
    <ligand>
        <name>Zn(2+)</name>
        <dbReference type="ChEBI" id="CHEBI:29105"/>
    </ligand>
</feature>
<evidence type="ECO:0000256" key="10">
    <source>
        <dbReference type="ARBA" id="ARBA00049489"/>
    </source>
</evidence>
<dbReference type="GeneID" id="9131098"/>
<dbReference type="HAMAP" id="MF_01024">
    <property type="entry name" value="HisD"/>
    <property type="match status" value="1"/>
</dbReference>
<feature type="binding site" evidence="11 15">
    <location>
        <position position="234"/>
    </location>
    <ligand>
        <name>substrate</name>
    </ligand>
</feature>
<comment type="function">
    <text evidence="1 11 12">Catalyzes the sequential NAD-dependent oxidations of L-histidinol to L-histidinaldehyde and then to L-histidine.</text>
</comment>
<keyword evidence="20" id="KW-1185">Reference proteome</keyword>
<dbReference type="InterPro" id="IPR012131">
    <property type="entry name" value="Hstdl_DH"/>
</dbReference>
<dbReference type="GO" id="GO:0004399">
    <property type="term" value="F:histidinol dehydrogenase activity"/>
    <property type="evidence" value="ECO:0007669"/>
    <property type="project" value="UniProtKB-UniRule"/>
</dbReference>
<feature type="binding site" evidence="11 15">
    <location>
        <position position="416"/>
    </location>
    <ligand>
        <name>substrate</name>
    </ligand>
</feature>
<dbReference type="EMBL" id="CP002009">
    <property type="protein sequence ID" value="ADG12771.1"/>
    <property type="molecule type" value="Genomic_DNA"/>
</dbReference>
<evidence type="ECO:0000256" key="3">
    <source>
        <dbReference type="ARBA" id="ARBA00010178"/>
    </source>
</evidence>
<evidence type="ECO:0000256" key="14">
    <source>
        <dbReference type="PIRSR" id="PIRSR000099-2"/>
    </source>
</evidence>
<evidence type="ECO:0000256" key="9">
    <source>
        <dbReference type="ARBA" id="ARBA00023102"/>
    </source>
</evidence>
<evidence type="ECO:0000256" key="17">
    <source>
        <dbReference type="RuleBase" id="RU004175"/>
    </source>
</evidence>
<comment type="pathway">
    <text evidence="2 11 12">Amino-acid biosynthesis; L-histidine biosynthesis; L-histidine from 5-phospho-alpha-D-ribose 1-diphosphate: step 9/9.</text>
</comment>
<dbReference type="PIRSF" id="PIRSF000099">
    <property type="entry name" value="Histidinol_dh"/>
    <property type="match status" value="1"/>
</dbReference>
<evidence type="ECO:0000256" key="6">
    <source>
        <dbReference type="ARBA" id="ARBA00022723"/>
    </source>
</evidence>
<evidence type="ECO:0000313" key="20">
    <source>
        <dbReference type="Proteomes" id="UP000002061"/>
    </source>
</evidence>
<keyword evidence="11 12" id="KW-0520">NAD</keyword>
<evidence type="ECO:0000256" key="13">
    <source>
        <dbReference type="PIRSR" id="PIRSR000099-1"/>
    </source>
</evidence>
<dbReference type="PANTHER" id="PTHR21256:SF2">
    <property type="entry name" value="HISTIDINE BIOSYNTHESIS TRIFUNCTIONAL PROTEIN"/>
    <property type="match status" value="1"/>
</dbReference>
<dbReference type="InterPro" id="IPR022695">
    <property type="entry name" value="Histidinol_DH_monofunct"/>
</dbReference>
<evidence type="ECO:0000256" key="5">
    <source>
        <dbReference type="ARBA" id="ARBA00016531"/>
    </source>
</evidence>